<reference evidence="1" key="1">
    <citation type="journal article" date="2020" name="Nature">
        <title>Giant virus diversity and host interactions through global metagenomics.</title>
        <authorList>
            <person name="Schulz F."/>
            <person name="Roux S."/>
            <person name="Paez-Espino D."/>
            <person name="Jungbluth S."/>
            <person name="Walsh D.A."/>
            <person name="Denef V.J."/>
            <person name="McMahon K.D."/>
            <person name="Konstantinidis K.T."/>
            <person name="Eloe-Fadrosh E.A."/>
            <person name="Kyrpides N.C."/>
            <person name="Woyke T."/>
        </authorList>
    </citation>
    <scope>NUCLEOTIDE SEQUENCE</scope>
    <source>
        <strain evidence="1">GVMAG-M-3300027708-5</strain>
    </source>
</reference>
<organism evidence="1">
    <name type="scientific">viral metagenome</name>
    <dbReference type="NCBI Taxonomy" id="1070528"/>
    <lineage>
        <taxon>unclassified sequences</taxon>
        <taxon>metagenomes</taxon>
        <taxon>organismal metagenomes</taxon>
    </lineage>
</organism>
<dbReference type="SUPFAM" id="SSF110296">
    <property type="entry name" value="Oligoxyloglucan reducing end-specific cellobiohydrolase"/>
    <property type="match status" value="1"/>
</dbReference>
<dbReference type="EMBL" id="MN740406">
    <property type="protein sequence ID" value="QHU05045.1"/>
    <property type="molecule type" value="Genomic_DNA"/>
</dbReference>
<evidence type="ECO:0000313" key="1">
    <source>
        <dbReference type="EMBL" id="QHU05045.1"/>
    </source>
</evidence>
<dbReference type="AlphaFoldDB" id="A0A6C0JGY8"/>
<name>A0A6C0JGY8_9ZZZZ</name>
<dbReference type="Gene3D" id="2.130.10.10">
    <property type="entry name" value="YVTN repeat-like/Quinoprotein amine dehydrogenase"/>
    <property type="match status" value="1"/>
</dbReference>
<accession>A0A6C0JGY8</accession>
<proteinExistence type="predicted"/>
<dbReference type="InterPro" id="IPR015943">
    <property type="entry name" value="WD40/YVTN_repeat-like_dom_sf"/>
</dbReference>
<protein>
    <recommendedName>
        <fullName evidence="2">Phage tail collar domain-containing protein</fullName>
    </recommendedName>
</protein>
<evidence type="ECO:0008006" key="2">
    <source>
        <dbReference type="Google" id="ProtNLM"/>
    </source>
</evidence>
<sequence length="419" mass="44089">MSYNFNSIPNINAIGTVLQYAGSATPDPPGWVICDGVSRSNASGQYNNILTSQLGTNPIPSTSILNAPFNSAYSLSGNNNGFGDWSTIMYSTQTAISKNGNIMAASNTNGGANTNRGIYISTDTGINWTKKYGGSLLSTDLPYMVSMSLDGSKILTVVGGTLHLTTDYGSYWKSILVTSIQYPIAYISGNGNVIGLSDFVGYGNIRLSTNGGNTFTYYSPSQNGLSSTGNIGAITMNPSGSVILMSINLSTNGGASWTGLPFNGDTVRGLTVSNDGKYMLAGDMYNINKFYFSTDTGKNWQNISSTRGLSNSTYFSPTMSGDGQIMLVNTTSNVYISSNYGTNWSILTVPAAMITAGGGSLNISNDGTKAIGVGQSNPIHISTAANTVPGYNYFSSFTPISLANTTSTDGATLKYIMKY</sequence>